<gene>
    <name evidence="2" type="ORF">SPARVUS_LOCUS797738</name>
</gene>
<reference evidence="2" key="1">
    <citation type="submission" date="2023-05" db="EMBL/GenBank/DDBJ databases">
        <authorList>
            <person name="Stuckert A."/>
        </authorList>
    </citation>
    <scope>NUCLEOTIDE SEQUENCE</scope>
</reference>
<feature type="compositionally biased region" description="Polar residues" evidence="1">
    <location>
        <begin position="45"/>
        <end position="56"/>
    </location>
</feature>
<protein>
    <submittedName>
        <fullName evidence="2">Uncharacterized protein</fullName>
    </submittedName>
</protein>
<proteinExistence type="predicted"/>
<dbReference type="Proteomes" id="UP001162483">
    <property type="component" value="Unassembled WGS sequence"/>
</dbReference>
<dbReference type="EMBL" id="CATNWA010000243">
    <property type="protein sequence ID" value="CAI9535158.1"/>
    <property type="molecule type" value="Genomic_DNA"/>
</dbReference>
<evidence type="ECO:0000313" key="2">
    <source>
        <dbReference type="EMBL" id="CAI9535158.1"/>
    </source>
</evidence>
<comment type="caution">
    <text evidence="2">The sequence shown here is derived from an EMBL/GenBank/DDBJ whole genome shotgun (WGS) entry which is preliminary data.</text>
</comment>
<keyword evidence="3" id="KW-1185">Reference proteome</keyword>
<sequence length="56" mass="6234">MLIKQQKTLSSNTHQTMHVQLAPQGSVLSADGLGTVEEGEDQRRQNQTSFLHNVED</sequence>
<name>A0ABN9AH13_9NEOB</name>
<organism evidence="2 3">
    <name type="scientific">Staurois parvus</name>
    <dbReference type="NCBI Taxonomy" id="386267"/>
    <lineage>
        <taxon>Eukaryota</taxon>
        <taxon>Metazoa</taxon>
        <taxon>Chordata</taxon>
        <taxon>Craniata</taxon>
        <taxon>Vertebrata</taxon>
        <taxon>Euteleostomi</taxon>
        <taxon>Amphibia</taxon>
        <taxon>Batrachia</taxon>
        <taxon>Anura</taxon>
        <taxon>Neobatrachia</taxon>
        <taxon>Ranoidea</taxon>
        <taxon>Ranidae</taxon>
        <taxon>Staurois</taxon>
    </lineage>
</organism>
<accession>A0ABN9AH13</accession>
<evidence type="ECO:0000313" key="3">
    <source>
        <dbReference type="Proteomes" id="UP001162483"/>
    </source>
</evidence>
<feature type="region of interest" description="Disordered" evidence="1">
    <location>
        <begin position="37"/>
        <end position="56"/>
    </location>
</feature>
<evidence type="ECO:0000256" key="1">
    <source>
        <dbReference type="SAM" id="MobiDB-lite"/>
    </source>
</evidence>